<sequence>MTTKASLYTGSVHHPSEEVESFTVTEENPSFKDVKVREVKGRYTVSGRACVSNGSFYYSVEDGHSVVLSETLLKVNKEAPNWTEFSIILPEMEGRTGNLFLNLYERDKGDGKVIHSYTVALP</sequence>
<evidence type="ECO:0000313" key="2">
    <source>
        <dbReference type="EMBL" id="KPL61644.1"/>
    </source>
</evidence>
<evidence type="ECO:0000313" key="3">
    <source>
        <dbReference type="Proteomes" id="UP000050398"/>
    </source>
</evidence>
<feature type="domain" description="Bacterial spore germination immunoglobulin-like" evidence="1">
    <location>
        <begin position="37"/>
        <end position="111"/>
    </location>
</feature>
<protein>
    <recommendedName>
        <fullName evidence="1">Bacterial spore germination immunoglobulin-like domain-containing protein</fullName>
    </recommendedName>
</protein>
<organism evidence="2 3">
    <name type="scientific">Rossellomorea vietnamensis</name>
    <dbReference type="NCBI Taxonomy" id="218284"/>
    <lineage>
        <taxon>Bacteria</taxon>
        <taxon>Bacillati</taxon>
        <taxon>Bacillota</taxon>
        <taxon>Bacilli</taxon>
        <taxon>Bacillales</taxon>
        <taxon>Bacillaceae</taxon>
        <taxon>Rossellomorea</taxon>
    </lineage>
</organism>
<gene>
    <name evidence="2" type="ORF">AM506_02085</name>
</gene>
<accession>A0A0P6WZ53</accession>
<dbReference type="EMBL" id="LIXZ01000001">
    <property type="protein sequence ID" value="KPL61644.1"/>
    <property type="molecule type" value="Genomic_DNA"/>
</dbReference>
<dbReference type="Proteomes" id="UP000050398">
    <property type="component" value="Unassembled WGS sequence"/>
</dbReference>
<proteinExistence type="predicted"/>
<dbReference type="PATRIC" id="fig|218284.4.peg.439"/>
<reference evidence="2 3" key="1">
    <citation type="submission" date="2015-08" db="EMBL/GenBank/DDBJ databases">
        <title>Draft Genome Sequence of Bacillus vietnamensis UCD-SED5.</title>
        <authorList>
            <person name="Lee R.D."/>
            <person name="Jospin G."/>
            <person name="Lang J.M."/>
            <person name="Coil D.A."/>
            <person name="Eisen J.A."/>
        </authorList>
    </citation>
    <scope>NUCLEOTIDE SEQUENCE [LARGE SCALE GENOMIC DNA]</scope>
    <source>
        <strain evidence="2 3">UCD-SED5</strain>
    </source>
</reference>
<comment type="caution">
    <text evidence="2">The sequence shown here is derived from an EMBL/GenBank/DDBJ whole genome shotgun (WGS) entry which is preliminary data.</text>
</comment>
<dbReference type="AlphaFoldDB" id="A0A0P6WZ53"/>
<evidence type="ECO:0000259" key="1">
    <source>
        <dbReference type="Pfam" id="PF10648"/>
    </source>
</evidence>
<dbReference type="InterPro" id="IPR018911">
    <property type="entry name" value="Gmad2_Ig-like_dom"/>
</dbReference>
<name>A0A0P6WZ53_9BACI</name>
<dbReference type="Pfam" id="PF10648">
    <property type="entry name" value="Gmad2"/>
    <property type="match status" value="1"/>
</dbReference>